<dbReference type="Pfam" id="PF11871">
    <property type="entry name" value="DUF3391"/>
    <property type="match status" value="1"/>
</dbReference>
<organism evidence="2 3">
    <name type="scientific">Aliiglaciecola lipolytica E3</name>
    <dbReference type="NCBI Taxonomy" id="1127673"/>
    <lineage>
        <taxon>Bacteria</taxon>
        <taxon>Pseudomonadati</taxon>
        <taxon>Pseudomonadota</taxon>
        <taxon>Gammaproteobacteria</taxon>
        <taxon>Alteromonadales</taxon>
        <taxon>Alteromonadaceae</taxon>
        <taxon>Aliiglaciecola</taxon>
    </lineage>
</organism>
<gene>
    <name evidence="2" type="ORF">GLIP_3081</name>
</gene>
<evidence type="ECO:0000259" key="1">
    <source>
        <dbReference type="PROSITE" id="PS51832"/>
    </source>
</evidence>
<dbReference type="Proteomes" id="UP000006334">
    <property type="component" value="Unassembled WGS sequence"/>
</dbReference>
<dbReference type="OrthoDB" id="9764808at2"/>
<keyword evidence="3" id="KW-1185">Reference proteome</keyword>
<dbReference type="Gene3D" id="1.10.3210.10">
    <property type="entry name" value="Hypothetical protein af1432"/>
    <property type="match status" value="1"/>
</dbReference>
<accession>K6YBX3</accession>
<dbReference type="PANTHER" id="PTHR43155:SF2">
    <property type="entry name" value="CYCLIC DI-GMP PHOSPHODIESTERASE PA4108"/>
    <property type="match status" value="1"/>
</dbReference>
<comment type="caution">
    <text evidence="2">The sequence shown here is derived from an EMBL/GenBank/DDBJ whole genome shotgun (WGS) entry which is preliminary data.</text>
</comment>
<feature type="domain" description="HD-GYP" evidence="1">
    <location>
        <begin position="128"/>
        <end position="326"/>
    </location>
</feature>
<sequence>MLEAIKIDDLKPGMFVNDVIEQNGKLKIKTKGLVKSDKSIDALKAKGVIKVQIDISRSNLPPPPTPPKKVVEEQVPPPEIKNRSYSDKEQLEAATKLYDEALIIQSRFFKRLAAKDNPSLSAVKDLSTNIIESVIHMPNGLSCLTLLNKSGKYLMEHSLNCSILLTMFAQHRDMGKQAIEDLSLAGLLMDVGMTNMPSELVQSPNKLTPQQKEVITTHVDIGLDLVDRCGQVSACVQDVIFNHHERVDGSGYPDAQSAHDVSEFSQMAGIVDSYDAMINDRPFQKAVTPSKALIKLLSDDSYDQRLVAQFIQCLGVHPTGSLVKLDNDKLAIVLRANKNAPSKPVVAAFYNLKSGSYSEVKKYDLNQVSVKIESAVRPEEFGLNLTKFLKEILINNLTSD</sequence>
<evidence type="ECO:0000313" key="2">
    <source>
        <dbReference type="EMBL" id="GAC15702.1"/>
    </source>
</evidence>
<dbReference type="PROSITE" id="PS51832">
    <property type="entry name" value="HD_GYP"/>
    <property type="match status" value="1"/>
</dbReference>
<dbReference type="RefSeq" id="WP_008845507.1">
    <property type="nucleotide sequence ID" value="NZ_BAEN01000059.1"/>
</dbReference>
<dbReference type="AlphaFoldDB" id="K6YBX3"/>
<dbReference type="InterPro" id="IPR021812">
    <property type="entry name" value="DUF3391"/>
</dbReference>
<evidence type="ECO:0000313" key="3">
    <source>
        <dbReference type="Proteomes" id="UP000006334"/>
    </source>
</evidence>
<dbReference type="Pfam" id="PF13487">
    <property type="entry name" value="HD_5"/>
    <property type="match status" value="1"/>
</dbReference>
<dbReference type="InterPro" id="IPR003607">
    <property type="entry name" value="HD/PDEase_dom"/>
</dbReference>
<dbReference type="CDD" id="cd00077">
    <property type="entry name" value="HDc"/>
    <property type="match status" value="1"/>
</dbReference>
<name>K6YBX3_9ALTE</name>
<dbReference type="GO" id="GO:0008081">
    <property type="term" value="F:phosphoric diester hydrolase activity"/>
    <property type="evidence" value="ECO:0007669"/>
    <property type="project" value="UniProtKB-ARBA"/>
</dbReference>
<dbReference type="PANTHER" id="PTHR43155">
    <property type="entry name" value="CYCLIC DI-GMP PHOSPHODIESTERASE PA4108-RELATED"/>
    <property type="match status" value="1"/>
</dbReference>
<proteinExistence type="predicted"/>
<dbReference type="EMBL" id="BAEN01000059">
    <property type="protein sequence ID" value="GAC15702.1"/>
    <property type="molecule type" value="Genomic_DNA"/>
</dbReference>
<dbReference type="STRING" id="1127673.GLIP_3081"/>
<dbReference type="eggNOG" id="COG2206">
    <property type="taxonomic scope" value="Bacteria"/>
</dbReference>
<dbReference type="SUPFAM" id="SSF109604">
    <property type="entry name" value="HD-domain/PDEase-like"/>
    <property type="match status" value="1"/>
</dbReference>
<dbReference type="InterPro" id="IPR037522">
    <property type="entry name" value="HD_GYP_dom"/>
</dbReference>
<reference evidence="2 3" key="1">
    <citation type="journal article" date="2017" name="Antonie Van Leeuwenhoek">
        <title>Rhizobium rhizosphaerae sp. nov., a novel species isolated from rice rhizosphere.</title>
        <authorList>
            <person name="Zhao J.J."/>
            <person name="Zhang J."/>
            <person name="Zhang R.J."/>
            <person name="Zhang C.W."/>
            <person name="Yin H.Q."/>
            <person name="Zhang X.X."/>
        </authorList>
    </citation>
    <scope>NUCLEOTIDE SEQUENCE [LARGE SCALE GENOMIC DNA]</scope>
    <source>
        <strain evidence="2 3">E3</strain>
    </source>
</reference>
<protein>
    <recommendedName>
        <fullName evidence="1">HD-GYP domain-containing protein</fullName>
    </recommendedName>
</protein>